<evidence type="ECO:0000256" key="3">
    <source>
        <dbReference type="ARBA" id="ARBA00023186"/>
    </source>
</evidence>
<organism evidence="5 6">
    <name type="scientific">Marinomonas phaeophyticola</name>
    <dbReference type="NCBI Taxonomy" id="3004091"/>
    <lineage>
        <taxon>Bacteria</taxon>
        <taxon>Pseudomonadati</taxon>
        <taxon>Pseudomonadota</taxon>
        <taxon>Gammaproteobacteria</taxon>
        <taxon>Oceanospirillales</taxon>
        <taxon>Oceanospirillaceae</taxon>
        <taxon>Marinomonas</taxon>
    </lineage>
</organism>
<comment type="function">
    <text evidence="4">Required for maturation of urease via the functional incorporation of the urease nickel metallocenter.</text>
</comment>
<dbReference type="Proteomes" id="UP001149719">
    <property type="component" value="Unassembled WGS sequence"/>
</dbReference>
<dbReference type="EMBL" id="JAPUBN010000013">
    <property type="protein sequence ID" value="MCZ2721363.1"/>
    <property type="molecule type" value="Genomic_DNA"/>
</dbReference>
<dbReference type="RefSeq" id="WP_269124076.1">
    <property type="nucleotide sequence ID" value="NZ_JAPUBN010000013.1"/>
</dbReference>
<evidence type="ECO:0000256" key="2">
    <source>
        <dbReference type="ARBA" id="ARBA00022988"/>
    </source>
</evidence>
<keyword evidence="3 4" id="KW-0143">Chaperone</keyword>
<evidence type="ECO:0000256" key="4">
    <source>
        <dbReference type="HAMAP-Rule" id="MF_01384"/>
    </source>
</evidence>
<comment type="caution">
    <text evidence="5">The sequence shown here is derived from an EMBL/GenBank/DDBJ whole genome shotgun (WGS) entry which is preliminary data.</text>
</comment>
<evidence type="ECO:0000313" key="5">
    <source>
        <dbReference type="EMBL" id="MCZ2721363.1"/>
    </source>
</evidence>
<keyword evidence="2 4" id="KW-0996">Nickel insertion</keyword>
<gene>
    <name evidence="4" type="primary">ureD</name>
    <name evidence="5" type="ORF">O1D97_06795</name>
</gene>
<comment type="subunit">
    <text evidence="4">UreD, UreF and UreG form a complex that acts as a GTP-hydrolysis-dependent molecular chaperone, activating the urease apoprotein by helping to assemble the nickel containing metallocenter of UreC. The UreE protein probably delivers the nickel.</text>
</comment>
<dbReference type="HAMAP" id="MF_01384">
    <property type="entry name" value="UreD"/>
    <property type="match status" value="1"/>
</dbReference>
<comment type="subcellular location">
    <subcellularLocation>
        <location evidence="4">Cytoplasm</location>
    </subcellularLocation>
</comment>
<protein>
    <recommendedName>
        <fullName evidence="4">Urease accessory protein UreD</fullName>
    </recommendedName>
</protein>
<comment type="similarity">
    <text evidence="1 4">Belongs to the UreD family.</text>
</comment>
<keyword evidence="4" id="KW-0963">Cytoplasm</keyword>
<evidence type="ECO:0000256" key="1">
    <source>
        <dbReference type="ARBA" id="ARBA00007177"/>
    </source>
</evidence>
<reference evidence="5" key="1">
    <citation type="submission" date="2022-12" db="EMBL/GenBank/DDBJ databases">
        <title>Marinomonas 15G1-11 sp. nov, isolated from marine algae.</title>
        <authorList>
            <person name="Butt M."/>
            <person name="Choi D.G."/>
            <person name="Kim J.M."/>
            <person name="Lee J.K."/>
            <person name="Baek J.H."/>
            <person name="Jeon C.O."/>
        </authorList>
    </citation>
    <scope>NUCLEOTIDE SEQUENCE</scope>
    <source>
        <strain evidence="5">15G1-11</strain>
    </source>
</reference>
<proteinExistence type="inferred from homology"/>
<dbReference type="PANTHER" id="PTHR33643">
    <property type="entry name" value="UREASE ACCESSORY PROTEIN D"/>
    <property type="match status" value="1"/>
</dbReference>
<evidence type="ECO:0000313" key="6">
    <source>
        <dbReference type="Proteomes" id="UP001149719"/>
    </source>
</evidence>
<dbReference type="Pfam" id="PF01774">
    <property type="entry name" value="UreD"/>
    <property type="match status" value="1"/>
</dbReference>
<dbReference type="InterPro" id="IPR002669">
    <property type="entry name" value="UreD"/>
</dbReference>
<dbReference type="PANTHER" id="PTHR33643:SF1">
    <property type="entry name" value="UREASE ACCESSORY PROTEIN D"/>
    <property type="match status" value="1"/>
</dbReference>
<accession>A0ABT4JSR9</accession>
<sequence>MNNKNNLAYVEEQTNNQNPPTHAPSHWHAFLTMGFANTRRGVALKTCEHKGPLYVQKPFYPEGYDRAHIYLLHPPGGLVSGDNLTIKSNQQADTKVLITTPGAGRVYKARADKSLQHQVVTLNVGENSQLEWLPQETLLYPEAQTKLDTHIHLAEGAQFIGWEVTCFGLTASAQPFHKGQVSQCIQIKQNQRLVLKERLLINDSNRQLLTSATGLRQHTVNGFMVAGPFSDKNNHSTEPAALIEQLRQASTKYDQHGITGISFVSGFIVIRLLGPDSEQAKFAFTQYWQLIRPALLGVQVCKPRIWAT</sequence>
<name>A0ABT4JSR9_9GAMM</name>
<keyword evidence="6" id="KW-1185">Reference proteome</keyword>